<evidence type="ECO:0000313" key="4">
    <source>
        <dbReference type="Proteomes" id="UP000240608"/>
    </source>
</evidence>
<dbReference type="Pfam" id="PF12867">
    <property type="entry name" value="DinB_2"/>
    <property type="match status" value="1"/>
</dbReference>
<evidence type="ECO:0000313" key="2">
    <source>
        <dbReference type="EMBL" id="GGC44830.1"/>
    </source>
</evidence>
<dbReference type="InterPro" id="IPR034660">
    <property type="entry name" value="DinB/YfiT-like"/>
</dbReference>
<organism evidence="3 4">
    <name type="scientific">Marivirga lumbricoides</name>
    <dbReference type="NCBI Taxonomy" id="1046115"/>
    <lineage>
        <taxon>Bacteria</taxon>
        <taxon>Pseudomonadati</taxon>
        <taxon>Bacteroidota</taxon>
        <taxon>Cytophagia</taxon>
        <taxon>Cytophagales</taxon>
        <taxon>Marivirgaceae</taxon>
        <taxon>Marivirga</taxon>
    </lineage>
</organism>
<dbReference type="SUPFAM" id="SSF109854">
    <property type="entry name" value="DinB/YfiT-like putative metalloenzymes"/>
    <property type="match status" value="1"/>
</dbReference>
<sequence>MHSKIEKYFRRIESNKEYYDALLKVFNPVQLAFKPTPESWSMMEVMHHLYTSEKLSINFVKNFDFSRKDVKLGLKSRLNTILVVNRLNSKKKFKAPKVLEQSKGKFDLSPDAEVFLDQWNQLREEMRSVLSSYPDEKLNYFSFNHPAVGKMTVTQMLEFFNSHLNHHKYQIEAINHHKDFPV</sequence>
<dbReference type="EMBL" id="PYVU01000008">
    <property type="protein sequence ID" value="PTB97662.1"/>
    <property type="molecule type" value="Genomic_DNA"/>
</dbReference>
<dbReference type="Gene3D" id="1.20.120.450">
    <property type="entry name" value="dinb family like domain"/>
    <property type="match status" value="1"/>
</dbReference>
<gene>
    <name evidence="3" type="ORF">C9994_01780</name>
    <name evidence="2" type="ORF">GCM10011506_33040</name>
</gene>
<dbReference type="RefSeq" id="WP_188465575.1">
    <property type="nucleotide sequence ID" value="NZ_BAABHU010000011.1"/>
</dbReference>
<name>A0A2T4DV31_9BACT</name>
<proteinExistence type="predicted"/>
<dbReference type="AlphaFoldDB" id="A0A2T4DV31"/>
<reference evidence="2" key="4">
    <citation type="submission" date="2024-05" db="EMBL/GenBank/DDBJ databases">
        <authorList>
            <person name="Sun Q."/>
            <person name="Zhou Y."/>
        </authorList>
    </citation>
    <scope>NUCLEOTIDE SEQUENCE</scope>
    <source>
        <strain evidence="2">CGMCC 1.10832</strain>
    </source>
</reference>
<comment type="caution">
    <text evidence="3">The sequence shown here is derived from an EMBL/GenBank/DDBJ whole genome shotgun (WGS) entry which is preliminary data.</text>
</comment>
<dbReference type="EMBL" id="BMEC01000011">
    <property type="protein sequence ID" value="GGC44830.1"/>
    <property type="molecule type" value="Genomic_DNA"/>
</dbReference>
<accession>A0A2T4DV31</accession>
<evidence type="ECO:0000313" key="5">
    <source>
        <dbReference type="Proteomes" id="UP000636010"/>
    </source>
</evidence>
<reference evidence="5" key="3">
    <citation type="journal article" date="2019" name="Int. J. Syst. Evol. Microbiol.">
        <title>The Global Catalogue of Microorganisms (GCM) 10K type strain sequencing project: providing services to taxonomists for standard genome sequencing and annotation.</title>
        <authorList>
            <consortium name="The Broad Institute Genomics Platform"/>
            <consortium name="The Broad Institute Genome Sequencing Center for Infectious Disease"/>
            <person name="Wu L."/>
            <person name="Ma J."/>
        </authorList>
    </citation>
    <scope>NUCLEOTIDE SEQUENCE [LARGE SCALE GENOMIC DNA]</scope>
    <source>
        <strain evidence="5">CGMCC 1.10832</strain>
    </source>
</reference>
<feature type="domain" description="DinB-like" evidence="1">
    <location>
        <begin position="14"/>
        <end position="171"/>
    </location>
</feature>
<reference evidence="3 4" key="2">
    <citation type="submission" date="2018-03" db="EMBL/GenBank/DDBJ databases">
        <title>Cross-interface Injection: A General Nanoliter Liquid Handling Method Applied to Single Cells Genome Amplification Automated Nanoliter Liquid Handling Applied to Single Cell Multiple Displacement Amplification.</title>
        <authorList>
            <person name="Yun J."/>
            <person name="Xu P."/>
            <person name="Xu J."/>
            <person name="Dai X."/>
            <person name="Wang Y."/>
            <person name="Zheng X."/>
            <person name="Cao C."/>
            <person name="Yi Q."/>
            <person name="Zhu Y."/>
            <person name="Wang L."/>
            <person name="Dong Z."/>
            <person name="Huang Y."/>
            <person name="Huang L."/>
            <person name="Du W."/>
        </authorList>
    </citation>
    <scope>NUCLEOTIDE SEQUENCE [LARGE SCALE GENOMIC DNA]</scope>
    <source>
        <strain evidence="3 4">Z-D1-2</strain>
    </source>
</reference>
<dbReference type="Proteomes" id="UP000240608">
    <property type="component" value="Unassembled WGS sequence"/>
</dbReference>
<evidence type="ECO:0000259" key="1">
    <source>
        <dbReference type="Pfam" id="PF12867"/>
    </source>
</evidence>
<keyword evidence="5" id="KW-1185">Reference proteome</keyword>
<dbReference type="InterPro" id="IPR024775">
    <property type="entry name" value="DinB-like"/>
</dbReference>
<dbReference type="Proteomes" id="UP000636010">
    <property type="component" value="Unassembled WGS sequence"/>
</dbReference>
<protein>
    <recommendedName>
        <fullName evidence="1">DinB-like domain-containing protein</fullName>
    </recommendedName>
</protein>
<evidence type="ECO:0000313" key="3">
    <source>
        <dbReference type="EMBL" id="PTB97662.1"/>
    </source>
</evidence>
<reference evidence="2" key="1">
    <citation type="journal article" date="2014" name="Int. J. Syst. Evol. Microbiol.">
        <title>Complete genome of a new Firmicutes species belonging to the dominant human colonic microbiota ('Ruminococcus bicirculans') reveals two chromosomes and a selective capacity to utilize plant glucans.</title>
        <authorList>
            <consortium name="NISC Comparative Sequencing Program"/>
            <person name="Wegmann U."/>
            <person name="Louis P."/>
            <person name="Goesmann A."/>
            <person name="Henrissat B."/>
            <person name="Duncan S.H."/>
            <person name="Flint H.J."/>
        </authorList>
    </citation>
    <scope>NUCLEOTIDE SEQUENCE</scope>
    <source>
        <strain evidence="2">CGMCC 1.10832</strain>
    </source>
</reference>